<dbReference type="Proteomes" id="UP000033671">
    <property type="component" value="Unassembled WGS sequence"/>
</dbReference>
<evidence type="ECO:0000313" key="10">
    <source>
        <dbReference type="EMBL" id="KJV77310.1"/>
    </source>
</evidence>
<dbReference type="Pfam" id="PF00005">
    <property type="entry name" value="ABC_tran"/>
    <property type="match status" value="1"/>
</dbReference>
<organism evidence="10 11">
    <name type="scientific">Orientia tsutsugamushi str. TA716</name>
    <dbReference type="NCBI Taxonomy" id="1359175"/>
    <lineage>
        <taxon>Bacteria</taxon>
        <taxon>Pseudomonadati</taxon>
        <taxon>Pseudomonadota</taxon>
        <taxon>Alphaproteobacteria</taxon>
        <taxon>Rickettsiales</taxon>
        <taxon>Rickettsiaceae</taxon>
        <taxon>Rickettsieae</taxon>
        <taxon>Orientia</taxon>
    </lineage>
</organism>
<dbReference type="AlphaFoldDB" id="A0A0F3PAF3"/>
<proteinExistence type="predicted"/>
<dbReference type="GO" id="GO:0017004">
    <property type="term" value="P:cytochrome complex assembly"/>
    <property type="evidence" value="ECO:0007669"/>
    <property type="project" value="UniProtKB-KW"/>
</dbReference>
<keyword evidence="10" id="KW-0378">Hydrolase</keyword>
<dbReference type="SUPFAM" id="SSF52540">
    <property type="entry name" value="P-loop containing nucleoside triphosphate hydrolases"/>
    <property type="match status" value="1"/>
</dbReference>
<gene>
    <name evidence="10" type="primary">ccmA</name>
    <name evidence="10" type="ORF">OTSTA716_0311</name>
</gene>
<dbReference type="RefSeq" id="WP_045916646.1">
    <property type="nucleotide sequence ID" value="NZ_LAOA01000006.1"/>
</dbReference>
<keyword evidence="3" id="KW-0201">Cytochrome c-type biogenesis</keyword>
<dbReference type="PROSITE" id="PS50893">
    <property type="entry name" value="ABC_TRANSPORTER_2"/>
    <property type="match status" value="1"/>
</dbReference>
<dbReference type="PANTHER" id="PTHR43499:SF1">
    <property type="entry name" value="ABC TRANSPORTER I FAMILY MEMBER 1"/>
    <property type="match status" value="1"/>
</dbReference>
<dbReference type="PANTHER" id="PTHR43499">
    <property type="entry name" value="ABC TRANSPORTER I FAMILY MEMBER 1"/>
    <property type="match status" value="1"/>
</dbReference>
<dbReference type="SMART" id="SM00382">
    <property type="entry name" value="AAA"/>
    <property type="match status" value="1"/>
</dbReference>
<dbReference type="PROSITE" id="PS00211">
    <property type="entry name" value="ABC_TRANSPORTER_1"/>
    <property type="match status" value="1"/>
</dbReference>
<feature type="domain" description="ABC transporter" evidence="9">
    <location>
        <begin position="2"/>
        <end position="200"/>
    </location>
</feature>
<dbReference type="InterPro" id="IPR017871">
    <property type="entry name" value="ABC_transporter-like_CS"/>
</dbReference>
<dbReference type="NCBIfam" id="TIGR01189">
    <property type="entry name" value="ccmA"/>
    <property type="match status" value="1"/>
</dbReference>
<keyword evidence="5" id="KW-1278">Translocase</keyword>
<dbReference type="InterPro" id="IPR003439">
    <property type="entry name" value="ABC_transporter-like_ATP-bd"/>
</dbReference>
<dbReference type="InterPro" id="IPR027417">
    <property type="entry name" value="P-loop_NTPase"/>
</dbReference>
<evidence type="ECO:0000256" key="8">
    <source>
        <dbReference type="SAM" id="Phobius"/>
    </source>
</evidence>
<dbReference type="NCBIfam" id="NF010063">
    <property type="entry name" value="PRK13541.1"/>
    <property type="match status" value="1"/>
</dbReference>
<keyword evidence="6 8" id="KW-0472">Membrane</keyword>
<evidence type="ECO:0000256" key="1">
    <source>
        <dbReference type="ARBA" id="ARBA00022448"/>
    </source>
</evidence>
<dbReference type="PATRIC" id="fig|1359175.3.peg.2461"/>
<keyword evidence="1" id="KW-0813">Transport</keyword>
<comment type="function">
    <text evidence="7">Part of an ABC transporter complex. Transmembrane domains (TMD) form a pore in the inner membrane and the ATP-binding domain (NBD) is responsible for energy generation.</text>
</comment>
<evidence type="ECO:0000313" key="11">
    <source>
        <dbReference type="Proteomes" id="UP000033671"/>
    </source>
</evidence>
<sequence>MLTCQNVSLISSNNTVIFANLSITLLPGAIAIIRGKNGAGKSSLLKIIGNIQSPTAGEVYIHNIQTNKLQKPFLGYIGHQLGLKLDLTVEDNLVMWAKFYDSVTLIPAAVTYFRLTDFLSEKVYKLSSGMKKKVALARLMACYSKIWLLDEVETNLDEENRKLVYNLIAIHTNSGGIVLWASHSQSPWSNVLEVNLERYKK</sequence>
<comment type="caution">
    <text evidence="10">The sequence shown here is derived from an EMBL/GenBank/DDBJ whole genome shotgun (WGS) entry which is preliminary data.</text>
</comment>
<dbReference type="InterPro" id="IPR005895">
    <property type="entry name" value="ABC_transptr_haem_export_CcmA"/>
</dbReference>
<dbReference type="EMBL" id="LAOA01000006">
    <property type="protein sequence ID" value="KJV77310.1"/>
    <property type="molecule type" value="Genomic_DNA"/>
</dbReference>
<reference evidence="10 11" key="1">
    <citation type="submission" date="2015-01" db="EMBL/GenBank/DDBJ databases">
        <title>Genome Sequencing of Rickettsiales.</title>
        <authorList>
            <person name="Daugherty S.C."/>
            <person name="Su Q."/>
            <person name="Abolude K."/>
            <person name="Beier-Sexton M."/>
            <person name="Carlyon J.A."/>
            <person name="Carter R."/>
            <person name="Day N.P."/>
            <person name="Dumler S.J."/>
            <person name="Dyachenko V."/>
            <person name="Godinez A."/>
            <person name="Kurtti T.J."/>
            <person name="Lichay M."/>
            <person name="Mullins K.E."/>
            <person name="Ott S."/>
            <person name="Pappas-Brown V."/>
            <person name="Paris D.H."/>
            <person name="Patel P."/>
            <person name="Richards A.L."/>
            <person name="Sadzewicz L."/>
            <person name="Sears K."/>
            <person name="Seidman D."/>
            <person name="Sengamalay N."/>
            <person name="Stenos J."/>
            <person name="Tallon L.J."/>
            <person name="Vincent G."/>
            <person name="Fraser C.M."/>
            <person name="Munderloh U."/>
            <person name="Dunning-Hotopp J.C."/>
        </authorList>
    </citation>
    <scope>NUCLEOTIDE SEQUENCE [LARGE SCALE GENOMIC DNA]</scope>
    <source>
        <strain evidence="10 11">TA716</strain>
    </source>
</reference>
<keyword evidence="4 10" id="KW-0067">ATP-binding</keyword>
<dbReference type="GO" id="GO:0022857">
    <property type="term" value="F:transmembrane transporter activity"/>
    <property type="evidence" value="ECO:0007669"/>
    <property type="project" value="InterPro"/>
</dbReference>
<protein>
    <submittedName>
        <fullName evidence="10">Heme ABC exporter, ATP-binding protein CcmA</fullName>
        <ecNumber evidence="10">3.6.3.41</ecNumber>
    </submittedName>
</protein>
<evidence type="ECO:0000256" key="3">
    <source>
        <dbReference type="ARBA" id="ARBA00022748"/>
    </source>
</evidence>
<keyword evidence="8" id="KW-0812">Transmembrane</keyword>
<evidence type="ECO:0000256" key="7">
    <source>
        <dbReference type="ARBA" id="ARBA00024725"/>
    </source>
</evidence>
<accession>A0A0F3PAF3</accession>
<evidence type="ECO:0000256" key="2">
    <source>
        <dbReference type="ARBA" id="ARBA00022741"/>
    </source>
</evidence>
<evidence type="ECO:0000259" key="9">
    <source>
        <dbReference type="PROSITE" id="PS50893"/>
    </source>
</evidence>
<name>A0A0F3PAF3_ORITS</name>
<dbReference type="GO" id="GO:0016887">
    <property type="term" value="F:ATP hydrolysis activity"/>
    <property type="evidence" value="ECO:0007669"/>
    <property type="project" value="InterPro"/>
</dbReference>
<dbReference type="EC" id="3.6.3.41" evidence="10"/>
<dbReference type="GO" id="GO:0005524">
    <property type="term" value="F:ATP binding"/>
    <property type="evidence" value="ECO:0007669"/>
    <property type="project" value="UniProtKB-KW"/>
</dbReference>
<feature type="transmembrane region" description="Helical" evidence="8">
    <location>
        <begin position="15"/>
        <end position="33"/>
    </location>
</feature>
<keyword evidence="2" id="KW-0547">Nucleotide-binding</keyword>
<evidence type="ECO:0000256" key="6">
    <source>
        <dbReference type="ARBA" id="ARBA00023136"/>
    </source>
</evidence>
<keyword evidence="8" id="KW-1133">Transmembrane helix</keyword>
<dbReference type="InterPro" id="IPR003593">
    <property type="entry name" value="AAA+_ATPase"/>
</dbReference>
<evidence type="ECO:0000256" key="4">
    <source>
        <dbReference type="ARBA" id="ARBA00022840"/>
    </source>
</evidence>
<dbReference type="Gene3D" id="3.40.50.300">
    <property type="entry name" value="P-loop containing nucleotide triphosphate hydrolases"/>
    <property type="match status" value="1"/>
</dbReference>
<evidence type="ECO:0000256" key="5">
    <source>
        <dbReference type="ARBA" id="ARBA00022967"/>
    </source>
</evidence>